<name>A0A9D1JKW1_9FIRM</name>
<sequence>MFETDTTQRALKFYWPHQTRPFKNDELILFLVKQGSRFYTPTTASNTSVFVINPPENKLFAMSTREYVVTYDNQSIKTLKSDVADAVAEFRDATEYTGFAGAVGLLALTEDDPLYDKYWEIYHDNPYGSQYAEIFE</sequence>
<accession>A0A9D1JKW1</accession>
<evidence type="ECO:0000313" key="1">
    <source>
        <dbReference type="EMBL" id="HIS32641.1"/>
    </source>
</evidence>
<comment type="caution">
    <text evidence="1">The sequence shown here is derived from an EMBL/GenBank/DDBJ whole genome shotgun (WGS) entry which is preliminary data.</text>
</comment>
<dbReference type="EMBL" id="DVIQ01000092">
    <property type="protein sequence ID" value="HIS32641.1"/>
    <property type="molecule type" value="Genomic_DNA"/>
</dbReference>
<dbReference type="AlphaFoldDB" id="A0A9D1JKW1"/>
<reference evidence="1" key="1">
    <citation type="submission" date="2020-10" db="EMBL/GenBank/DDBJ databases">
        <authorList>
            <person name="Gilroy R."/>
        </authorList>
    </citation>
    <scope>NUCLEOTIDE SEQUENCE</scope>
    <source>
        <strain evidence="1">CHK190-19873</strain>
    </source>
</reference>
<reference evidence="1" key="2">
    <citation type="journal article" date="2021" name="PeerJ">
        <title>Extensive microbial diversity within the chicken gut microbiome revealed by metagenomics and culture.</title>
        <authorList>
            <person name="Gilroy R."/>
            <person name="Ravi A."/>
            <person name="Getino M."/>
            <person name="Pursley I."/>
            <person name="Horton D.L."/>
            <person name="Alikhan N.F."/>
            <person name="Baker D."/>
            <person name="Gharbi K."/>
            <person name="Hall N."/>
            <person name="Watson M."/>
            <person name="Adriaenssens E.M."/>
            <person name="Foster-Nyarko E."/>
            <person name="Jarju S."/>
            <person name="Secka A."/>
            <person name="Antonio M."/>
            <person name="Oren A."/>
            <person name="Chaudhuri R.R."/>
            <person name="La Ragione R."/>
            <person name="Hildebrand F."/>
            <person name="Pallen M.J."/>
        </authorList>
    </citation>
    <scope>NUCLEOTIDE SEQUENCE</scope>
    <source>
        <strain evidence="1">CHK190-19873</strain>
    </source>
</reference>
<organism evidence="1 2">
    <name type="scientific">Candidatus Limivivens intestinipullorum</name>
    <dbReference type="NCBI Taxonomy" id="2840858"/>
    <lineage>
        <taxon>Bacteria</taxon>
        <taxon>Bacillati</taxon>
        <taxon>Bacillota</taxon>
        <taxon>Clostridia</taxon>
        <taxon>Lachnospirales</taxon>
        <taxon>Lachnospiraceae</taxon>
        <taxon>Lachnospiraceae incertae sedis</taxon>
        <taxon>Candidatus Limivivens</taxon>
    </lineage>
</organism>
<protein>
    <submittedName>
        <fullName evidence="1">Uncharacterized protein</fullName>
    </submittedName>
</protein>
<gene>
    <name evidence="1" type="ORF">IAB44_14025</name>
</gene>
<evidence type="ECO:0000313" key="2">
    <source>
        <dbReference type="Proteomes" id="UP000823935"/>
    </source>
</evidence>
<dbReference type="Proteomes" id="UP000823935">
    <property type="component" value="Unassembled WGS sequence"/>
</dbReference>
<proteinExistence type="predicted"/>